<proteinExistence type="predicted"/>
<gene>
    <name evidence="1" type="ORF">MLD38_032351</name>
</gene>
<evidence type="ECO:0000313" key="2">
    <source>
        <dbReference type="Proteomes" id="UP001057402"/>
    </source>
</evidence>
<dbReference type="Proteomes" id="UP001057402">
    <property type="component" value="Chromosome 10"/>
</dbReference>
<protein>
    <submittedName>
        <fullName evidence="1">Uncharacterized protein</fullName>
    </submittedName>
</protein>
<dbReference type="EMBL" id="CM042889">
    <property type="protein sequence ID" value="KAI4318676.1"/>
    <property type="molecule type" value="Genomic_DNA"/>
</dbReference>
<evidence type="ECO:0000313" key="1">
    <source>
        <dbReference type="EMBL" id="KAI4318676.1"/>
    </source>
</evidence>
<name>A0ACB9M6Z2_9MYRT</name>
<comment type="caution">
    <text evidence="1">The sequence shown here is derived from an EMBL/GenBank/DDBJ whole genome shotgun (WGS) entry which is preliminary data.</text>
</comment>
<keyword evidence="2" id="KW-1185">Reference proteome</keyword>
<reference evidence="2" key="1">
    <citation type="journal article" date="2023" name="Front. Plant Sci.">
        <title>Chromosomal-level genome assembly of Melastoma candidum provides insights into trichome evolution.</title>
        <authorList>
            <person name="Zhong Y."/>
            <person name="Wu W."/>
            <person name="Sun C."/>
            <person name="Zou P."/>
            <person name="Liu Y."/>
            <person name="Dai S."/>
            <person name="Zhou R."/>
        </authorList>
    </citation>
    <scope>NUCLEOTIDE SEQUENCE [LARGE SCALE GENOMIC DNA]</scope>
</reference>
<accession>A0ACB9M6Z2</accession>
<sequence length="116" mass="13512">MDMELIMKLIYAGCVLPRVLRTSHVLFYPKVGSLLVVIAVSLWMKYMKSIEAKSMDRHPRAIRMRSRRRSAKKRRARRNMHAKRTSGFYLPGEYGSGSYTVNCINCFPRHFPGRCT</sequence>
<organism evidence="1 2">
    <name type="scientific">Melastoma candidum</name>
    <dbReference type="NCBI Taxonomy" id="119954"/>
    <lineage>
        <taxon>Eukaryota</taxon>
        <taxon>Viridiplantae</taxon>
        <taxon>Streptophyta</taxon>
        <taxon>Embryophyta</taxon>
        <taxon>Tracheophyta</taxon>
        <taxon>Spermatophyta</taxon>
        <taxon>Magnoliopsida</taxon>
        <taxon>eudicotyledons</taxon>
        <taxon>Gunneridae</taxon>
        <taxon>Pentapetalae</taxon>
        <taxon>rosids</taxon>
        <taxon>malvids</taxon>
        <taxon>Myrtales</taxon>
        <taxon>Melastomataceae</taxon>
        <taxon>Melastomatoideae</taxon>
        <taxon>Melastomateae</taxon>
        <taxon>Melastoma</taxon>
    </lineage>
</organism>